<feature type="repeat" description="WD" evidence="10">
    <location>
        <begin position="68"/>
        <end position="102"/>
    </location>
</feature>
<dbReference type="Pfam" id="PF07569">
    <property type="entry name" value="Hira"/>
    <property type="match status" value="1"/>
</dbReference>
<dbReference type="InterPro" id="IPR019775">
    <property type="entry name" value="WD40_repeat_CS"/>
</dbReference>
<dbReference type="EMBL" id="JABELV010000001">
    <property type="protein sequence ID" value="KAG7580153.1"/>
    <property type="molecule type" value="Genomic_DNA"/>
</dbReference>
<proteinExistence type="inferred from homology"/>
<dbReference type="InterPro" id="IPR011044">
    <property type="entry name" value="Quino_amine_DH_bsu"/>
</dbReference>
<feature type="region of interest" description="Disordered" evidence="12">
    <location>
        <begin position="514"/>
        <end position="538"/>
    </location>
</feature>
<feature type="domain" description="Protein HIRA-like C-terminal" evidence="13">
    <location>
        <begin position="643"/>
        <end position="843"/>
    </location>
</feature>
<evidence type="ECO:0000313" key="15">
    <source>
        <dbReference type="EMBL" id="KAG7580153.1"/>
    </source>
</evidence>
<dbReference type="CDD" id="cd00200">
    <property type="entry name" value="WD40"/>
    <property type="match status" value="1"/>
</dbReference>
<dbReference type="PANTHER" id="PTHR13831">
    <property type="entry name" value="MEMBER OF THE HIR1 FAMILY OF WD-REPEAT PROTEINS"/>
    <property type="match status" value="1"/>
</dbReference>
<dbReference type="GO" id="GO:0031491">
    <property type="term" value="F:nucleosome binding"/>
    <property type="evidence" value="ECO:0007669"/>
    <property type="project" value="TreeGrafter"/>
</dbReference>
<dbReference type="GO" id="GO:0006351">
    <property type="term" value="P:DNA-templated transcription"/>
    <property type="evidence" value="ECO:0007669"/>
    <property type="project" value="InterPro"/>
</dbReference>
<evidence type="ECO:0000256" key="10">
    <source>
        <dbReference type="PROSITE-ProRule" id="PRU00221"/>
    </source>
</evidence>
<dbReference type="GO" id="GO:0005634">
    <property type="term" value="C:nucleus"/>
    <property type="evidence" value="ECO:0007669"/>
    <property type="project" value="UniProtKB-SubCell"/>
</dbReference>
<dbReference type="GO" id="GO:0006338">
    <property type="term" value="P:chromatin remodeling"/>
    <property type="evidence" value="ECO:0007669"/>
    <property type="project" value="InterPro"/>
</dbReference>
<evidence type="ECO:0000256" key="11">
    <source>
        <dbReference type="RuleBase" id="RU364014"/>
    </source>
</evidence>
<evidence type="ECO:0000256" key="3">
    <source>
        <dbReference type="ARBA" id="ARBA00022491"/>
    </source>
</evidence>
<evidence type="ECO:0000256" key="1">
    <source>
        <dbReference type="ARBA" id="ARBA00004123"/>
    </source>
</evidence>
<keyword evidence="7 11" id="KW-0805">Transcription regulation</keyword>
<dbReference type="SUPFAM" id="SSF50969">
    <property type="entry name" value="YVTN repeat-like/Quinoprotein amine dehydrogenase"/>
    <property type="match status" value="1"/>
</dbReference>
<keyword evidence="9 11" id="KW-0539">Nucleus</keyword>
<dbReference type="InterPro" id="IPR001680">
    <property type="entry name" value="WD40_rpt"/>
</dbReference>
<dbReference type="GO" id="GO:0000785">
    <property type="term" value="C:chromatin"/>
    <property type="evidence" value="ECO:0007669"/>
    <property type="project" value="TreeGrafter"/>
</dbReference>
<name>A0A8K0NU72_9TREE</name>
<protein>
    <recommendedName>
        <fullName evidence="11">Protein HIR</fullName>
    </recommendedName>
</protein>
<dbReference type="AlphaFoldDB" id="A0A8K0NU72"/>
<evidence type="ECO:0000256" key="7">
    <source>
        <dbReference type="ARBA" id="ARBA00023015"/>
    </source>
</evidence>
<feature type="domain" description="CAF1B/HIR1 beta-propeller" evidence="14">
    <location>
        <begin position="29"/>
        <end position="357"/>
    </location>
</feature>
<feature type="repeat" description="WD" evidence="10">
    <location>
        <begin position="126"/>
        <end position="158"/>
    </location>
</feature>
<keyword evidence="5 11" id="KW-0677">Repeat</keyword>
<comment type="function">
    <text evidence="11">Required for replication-independent chromatin assembly and for the periodic repression of histone gene transcription during the cell cycle.</text>
</comment>
<dbReference type="InterPro" id="IPR036322">
    <property type="entry name" value="WD40_repeat_dom_sf"/>
</dbReference>
<dbReference type="Proteomes" id="UP000812966">
    <property type="component" value="Unassembled WGS sequence"/>
</dbReference>
<dbReference type="Pfam" id="PF24105">
    <property type="entry name" value="Beta-prop_CAF1B_HIR1"/>
    <property type="match status" value="1"/>
</dbReference>
<gene>
    <name evidence="15" type="ORF">FFLO_00124</name>
</gene>
<evidence type="ECO:0000256" key="9">
    <source>
        <dbReference type="ARBA" id="ARBA00023242"/>
    </source>
</evidence>
<dbReference type="PROSITE" id="PS50082">
    <property type="entry name" value="WD_REPEATS_2"/>
    <property type="match status" value="4"/>
</dbReference>
<evidence type="ECO:0000259" key="14">
    <source>
        <dbReference type="Pfam" id="PF24105"/>
    </source>
</evidence>
<evidence type="ECO:0000256" key="2">
    <source>
        <dbReference type="ARBA" id="ARBA00007306"/>
    </source>
</evidence>
<evidence type="ECO:0000256" key="4">
    <source>
        <dbReference type="ARBA" id="ARBA00022574"/>
    </source>
</evidence>
<dbReference type="GO" id="GO:0006355">
    <property type="term" value="P:regulation of DNA-templated transcription"/>
    <property type="evidence" value="ECO:0007669"/>
    <property type="project" value="InterPro"/>
</dbReference>
<evidence type="ECO:0000313" key="16">
    <source>
        <dbReference type="Proteomes" id="UP000812966"/>
    </source>
</evidence>
<keyword evidence="16" id="KW-1185">Reference proteome</keyword>
<dbReference type="InterPro" id="IPR031120">
    <property type="entry name" value="HIR1-like"/>
</dbReference>
<keyword evidence="6 11" id="KW-0156">Chromatin regulator</keyword>
<feature type="repeat" description="WD" evidence="10">
    <location>
        <begin position="168"/>
        <end position="209"/>
    </location>
</feature>
<accession>A0A8K0NU72</accession>
<dbReference type="PANTHER" id="PTHR13831:SF0">
    <property type="entry name" value="PROTEIN HIRA"/>
    <property type="match status" value="1"/>
</dbReference>
<feature type="repeat" description="WD" evidence="10">
    <location>
        <begin position="14"/>
        <end position="46"/>
    </location>
</feature>
<dbReference type="PROSITE" id="PS50294">
    <property type="entry name" value="WD_REPEATS_REGION"/>
    <property type="match status" value="3"/>
</dbReference>
<comment type="similarity">
    <text evidence="2 11">Belongs to the WD repeat HIR1 family.</text>
</comment>
<keyword evidence="4 10" id="KW-0853">WD repeat</keyword>
<organism evidence="15 16">
    <name type="scientific">Filobasidium floriforme</name>
    <dbReference type="NCBI Taxonomy" id="5210"/>
    <lineage>
        <taxon>Eukaryota</taxon>
        <taxon>Fungi</taxon>
        <taxon>Dikarya</taxon>
        <taxon>Basidiomycota</taxon>
        <taxon>Agaricomycotina</taxon>
        <taxon>Tremellomycetes</taxon>
        <taxon>Filobasidiales</taxon>
        <taxon>Filobasidiaceae</taxon>
        <taxon>Filobasidium</taxon>
    </lineage>
</organism>
<comment type="caution">
    <text evidence="15">The sequence shown here is derived from an EMBL/GenBank/DDBJ whole genome shotgun (WGS) entry which is preliminary data.</text>
</comment>
<reference evidence="15" key="1">
    <citation type="submission" date="2020-04" db="EMBL/GenBank/DDBJ databases">
        <title>Analysis of mating type loci in Filobasidium floriforme.</title>
        <authorList>
            <person name="Nowrousian M."/>
        </authorList>
    </citation>
    <scope>NUCLEOTIDE SEQUENCE</scope>
    <source>
        <strain evidence="15">CBS 6242</strain>
    </source>
</reference>
<evidence type="ECO:0000256" key="12">
    <source>
        <dbReference type="SAM" id="MobiDB-lite"/>
    </source>
</evidence>
<dbReference type="InterPro" id="IPR055410">
    <property type="entry name" value="Beta-prop_CAF1B_HIR1"/>
</dbReference>
<dbReference type="SUPFAM" id="SSF50978">
    <property type="entry name" value="WD40 repeat-like"/>
    <property type="match status" value="1"/>
</dbReference>
<evidence type="ECO:0000259" key="13">
    <source>
        <dbReference type="Pfam" id="PF07569"/>
    </source>
</evidence>
<comment type="subcellular location">
    <subcellularLocation>
        <location evidence="1 11">Nucleus</location>
    </subcellularLocation>
</comment>
<sequence>MRVTKPAWVTHSDSKKQRNSLFGLHVHPDCSRLATGGIDAKIRIWSTLPILSKQAEDNEANPKLLCTLSNHNGPVLCVRWAHHGRFLASGSDDGIVLIWNLDLYGAGKVFGSDEVNVEAWKPLKRLVGHQSDVVDIAWNRDDSMIASVGLDSTIFIWDGYTFELIRKIEGHQGFVKGVCWDPVGQYLATQSDDKTVKIWSTQDWSCVETVSKPFKNSPGSTFFRRLSWSPDGEFIAASNAMNGPIFVGAVIERRGWGSEISFVGHENTIQVAAFNPLVCFPKGKKREASSASSMVALGADDNSISIWRNTNNVPTFVAKDVFDRQILDLCWSADGLVVYGCSSDGTIIAIQFDATELPDLGTAEDTTKLLEANEWKPTKVNRSGAMHQQQVSARQTSSQASSLLSLATPSKGGVNYLQPRKGAQKMTRLPDGKRRIQPGSALGSANPIVSRPLPQQPIASTSNPGGAIDVFAAAADQPLESQSNVIQSRDDLIQNAPSAFEDENMQRGEKRKYSIGEYDPPSRQVKTRTLGGGERPKETWPVRELRPAMQGIKNMSSISASRLKLPLPMIQNRIRVRSEDDEHLVAEAENSDNEQPHRVTYLQKGAVQWLDFPAKAVVALAVSAYGLVCATEGGTVVVYSPAGVRLISEHKVDCPVSYVSASGKYGMVLTSSGKIYGWNMLSRKAAFAPTDMVHLLDKETEIHSATIRPNGTPLIQLTNGEAYAYNIESQVFENVCSLWYAERSSYWTRTRASSSNPKNIVAYLETSLNTLRPDVVAAAEAAGAKVKPRWFDDAIPLGHLETRLQACALLNSPNEYKTFLTSYAKKIADEGYRNKAEQLAKDLYGPISFGTANHSEYKATVCGLNKKDLLKDVLNIFGKTHSLSEVSTVWQERLRLAASEA</sequence>
<dbReference type="InterPro" id="IPR015943">
    <property type="entry name" value="WD40/YVTN_repeat-like_dom_sf"/>
</dbReference>
<evidence type="ECO:0000256" key="6">
    <source>
        <dbReference type="ARBA" id="ARBA00022853"/>
    </source>
</evidence>
<keyword evidence="8 11" id="KW-0804">Transcription</keyword>
<dbReference type="Gene3D" id="2.130.10.10">
    <property type="entry name" value="YVTN repeat-like/Quinoprotein amine dehydrogenase"/>
    <property type="match status" value="2"/>
</dbReference>
<evidence type="ECO:0000256" key="8">
    <source>
        <dbReference type="ARBA" id="ARBA00023163"/>
    </source>
</evidence>
<evidence type="ECO:0000256" key="5">
    <source>
        <dbReference type="ARBA" id="ARBA00022737"/>
    </source>
</evidence>
<keyword evidence="3 11" id="KW-0678">Repressor</keyword>
<dbReference type="GO" id="GO:0000417">
    <property type="term" value="C:HIR complex"/>
    <property type="evidence" value="ECO:0007669"/>
    <property type="project" value="TreeGrafter"/>
</dbReference>
<dbReference type="SMART" id="SM00320">
    <property type="entry name" value="WD40"/>
    <property type="match status" value="7"/>
</dbReference>
<dbReference type="InterPro" id="IPR011494">
    <property type="entry name" value="HIRA-like_C"/>
</dbReference>
<dbReference type="PROSITE" id="PS00678">
    <property type="entry name" value="WD_REPEATS_1"/>
    <property type="match status" value="1"/>
</dbReference>